<keyword evidence="3 5" id="KW-1133">Transmembrane helix</keyword>
<evidence type="ECO:0000256" key="4">
    <source>
        <dbReference type="ARBA" id="ARBA00023136"/>
    </source>
</evidence>
<evidence type="ECO:0000256" key="2">
    <source>
        <dbReference type="ARBA" id="ARBA00022692"/>
    </source>
</evidence>
<feature type="transmembrane region" description="Helical" evidence="5">
    <location>
        <begin position="12"/>
        <end position="31"/>
    </location>
</feature>
<comment type="caution">
    <text evidence="6">The sequence shown here is derived from an EMBL/GenBank/DDBJ whole genome shotgun (WGS) entry which is preliminary data.</text>
</comment>
<evidence type="ECO:0000256" key="1">
    <source>
        <dbReference type="ARBA" id="ARBA00004370"/>
    </source>
</evidence>
<evidence type="ECO:0000256" key="3">
    <source>
        <dbReference type="ARBA" id="ARBA00022989"/>
    </source>
</evidence>
<reference evidence="6 7" key="1">
    <citation type="journal article" date="2022" name="G3 (Bethesda)">
        <title>Evaluating Illumina-, Nanopore-, and PacBio-based genome assembly strategies with the bald notothen, Trematomus borchgrevinki.</title>
        <authorList>
            <person name="Rayamajhi N."/>
            <person name="Cheng C.C."/>
            <person name="Catchen J.M."/>
        </authorList>
    </citation>
    <scope>NUCLEOTIDE SEQUENCE [LARGE SCALE GENOMIC DNA]</scope>
    <source>
        <strain evidence="6">AGRC-2024</strain>
    </source>
</reference>
<keyword evidence="4 5" id="KW-0472">Membrane</keyword>
<name>A0ABD2GXF0_PAGBO</name>
<dbReference type="AlphaFoldDB" id="A0ABD2GXF0"/>
<keyword evidence="2 5" id="KW-0812">Transmembrane</keyword>
<dbReference type="GO" id="GO:0016020">
    <property type="term" value="C:membrane"/>
    <property type="evidence" value="ECO:0007669"/>
    <property type="project" value="UniProtKB-SubCell"/>
</dbReference>
<comment type="subcellular location">
    <subcellularLocation>
        <location evidence="1">Membrane</location>
    </subcellularLocation>
</comment>
<dbReference type="InterPro" id="IPR000276">
    <property type="entry name" value="GPCR_Rhodpsn"/>
</dbReference>
<evidence type="ECO:0008006" key="8">
    <source>
        <dbReference type="Google" id="ProtNLM"/>
    </source>
</evidence>
<proteinExistence type="predicted"/>
<evidence type="ECO:0000256" key="5">
    <source>
        <dbReference type="SAM" id="Phobius"/>
    </source>
</evidence>
<dbReference type="EMBL" id="JBIYXZ010002074">
    <property type="protein sequence ID" value="KAL3058617.1"/>
    <property type="molecule type" value="Genomic_DNA"/>
</dbReference>
<reference evidence="6 7" key="2">
    <citation type="journal article" date="2024" name="G3 (Bethesda)">
        <title>The genome of the cryopelagic Antarctic bald notothen, Trematomus borchgrevinki.</title>
        <authorList>
            <person name="Rayamajhi N."/>
            <person name="Rivera-Colon A.G."/>
            <person name="Minhas B.F."/>
            <person name="Cheng C.C."/>
            <person name="Catchen J.M."/>
        </authorList>
    </citation>
    <scope>NUCLEOTIDE SEQUENCE [LARGE SCALE GENOMIC DNA]</scope>
    <source>
        <strain evidence="6">AGRC-2024</strain>
    </source>
</reference>
<protein>
    <recommendedName>
        <fullName evidence="8">G-protein coupled receptors family 1 profile domain-containing protein</fullName>
    </recommendedName>
</protein>
<dbReference type="Proteomes" id="UP001619887">
    <property type="component" value="Unassembled WGS sequence"/>
</dbReference>
<evidence type="ECO:0000313" key="7">
    <source>
        <dbReference type="Proteomes" id="UP001619887"/>
    </source>
</evidence>
<dbReference type="SUPFAM" id="SSF81321">
    <property type="entry name" value="Family A G protein-coupled receptor-like"/>
    <property type="match status" value="1"/>
</dbReference>
<accession>A0ABD2GXF0</accession>
<evidence type="ECO:0000313" key="6">
    <source>
        <dbReference type="EMBL" id="KAL3058617.1"/>
    </source>
</evidence>
<dbReference type="PRINTS" id="PR00237">
    <property type="entry name" value="GPCRRHODOPSN"/>
</dbReference>
<gene>
    <name evidence="6" type="ORF">OYC64_010717</name>
</gene>
<sequence>MSEDLTVEAFLFGFLVFSGILGNILVIHVVFQSAVDSPSGRLPPSDTILVHLSLANLLTSLFRTVPYLCVRPGLGCVSVSGLVPSLHAAVGVVASCGLLGNAGP</sequence>
<keyword evidence="7" id="KW-1185">Reference proteome</keyword>
<organism evidence="6 7">
    <name type="scientific">Pagothenia borchgrevinki</name>
    <name type="common">Bald rockcod</name>
    <name type="synonym">Trematomus borchgrevinki</name>
    <dbReference type="NCBI Taxonomy" id="8213"/>
    <lineage>
        <taxon>Eukaryota</taxon>
        <taxon>Metazoa</taxon>
        <taxon>Chordata</taxon>
        <taxon>Craniata</taxon>
        <taxon>Vertebrata</taxon>
        <taxon>Euteleostomi</taxon>
        <taxon>Actinopterygii</taxon>
        <taxon>Neopterygii</taxon>
        <taxon>Teleostei</taxon>
        <taxon>Neoteleostei</taxon>
        <taxon>Acanthomorphata</taxon>
        <taxon>Eupercaria</taxon>
        <taxon>Perciformes</taxon>
        <taxon>Notothenioidei</taxon>
        <taxon>Nototheniidae</taxon>
        <taxon>Pagothenia</taxon>
    </lineage>
</organism>
<dbReference type="Gene3D" id="1.20.1070.10">
    <property type="entry name" value="Rhodopsin 7-helix transmembrane proteins"/>
    <property type="match status" value="1"/>
</dbReference>